<feature type="compositionally biased region" description="Polar residues" evidence="1">
    <location>
        <begin position="131"/>
        <end position="147"/>
    </location>
</feature>
<keyword evidence="3" id="KW-1185">Reference proteome</keyword>
<protein>
    <submittedName>
        <fullName evidence="2">Uncharacterized protein</fullName>
    </submittedName>
</protein>
<evidence type="ECO:0000313" key="2">
    <source>
        <dbReference type="EMBL" id="QDS73986.1"/>
    </source>
</evidence>
<organism evidence="2 3">
    <name type="scientific">Venturia effusa</name>
    <dbReference type="NCBI Taxonomy" id="50376"/>
    <lineage>
        <taxon>Eukaryota</taxon>
        <taxon>Fungi</taxon>
        <taxon>Dikarya</taxon>
        <taxon>Ascomycota</taxon>
        <taxon>Pezizomycotina</taxon>
        <taxon>Dothideomycetes</taxon>
        <taxon>Pleosporomycetidae</taxon>
        <taxon>Venturiales</taxon>
        <taxon>Venturiaceae</taxon>
        <taxon>Venturia</taxon>
    </lineage>
</organism>
<reference evidence="2 3" key="1">
    <citation type="submission" date="2019-07" db="EMBL/GenBank/DDBJ databases">
        <title>Finished genome of Venturia effusa.</title>
        <authorList>
            <person name="Young C.A."/>
            <person name="Cox M.P."/>
            <person name="Ganley A.R.D."/>
            <person name="David W.J."/>
        </authorList>
    </citation>
    <scope>NUCLEOTIDE SEQUENCE [LARGE SCALE GENOMIC DNA]</scope>
    <source>
        <strain evidence="3">albino</strain>
    </source>
</reference>
<gene>
    <name evidence="2" type="ORF">FKW77_008551</name>
</gene>
<dbReference type="OrthoDB" id="10661854at2759"/>
<feature type="region of interest" description="Disordered" evidence="1">
    <location>
        <begin position="127"/>
        <end position="162"/>
    </location>
</feature>
<dbReference type="AlphaFoldDB" id="A0A517LEI1"/>
<name>A0A517LEI1_9PEZI</name>
<sequence length="303" mass="33605">MSFAKAYGDVQVTARGNVRTSEEKGKNAARNDGPHLVAGRVKTFVSIDYLKFTILLSLNDDPVYSSILSRVPDWLAQKGATAVVEAGADEDDLYSTAHFLFACEEDSGECNVQIPSCEQGEELDAPFHPPNNISTGKPKTLMTSKPSKVSRAHTESRLAQPQPAELQRKILPVSKYSYPFARGFELRNQKRVKRQGTYPIRLNPSKKRGSADGDREDRNAKRIYPDLAGELSPLYLGVTSETALGPWDTLPTPNGPFADKADSLEPDLLPDDHPFSIRNQFRMSTEFAPLWRSYDQVDSDEGV</sequence>
<dbReference type="EMBL" id="CP042194">
    <property type="protein sequence ID" value="QDS73986.1"/>
    <property type="molecule type" value="Genomic_DNA"/>
</dbReference>
<evidence type="ECO:0000256" key="1">
    <source>
        <dbReference type="SAM" id="MobiDB-lite"/>
    </source>
</evidence>
<proteinExistence type="predicted"/>
<feature type="region of interest" description="Disordered" evidence="1">
    <location>
        <begin position="195"/>
        <end position="219"/>
    </location>
</feature>
<accession>A0A517LEI1</accession>
<evidence type="ECO:0000313" key="3">
    <source>
        <dbReference type="Proteomes" id="UP000316270"/>
    </source>
</evidence>
<dbReference type="Proteomes" id="UP000316270">
    <property type="component" value="Chromosome 10"/>
</dbReference>
<feature type="compositionally biased region" description="Basic and acidic residues" evidence="1">
    <location>
        <begin position="209"/>
        <end position="219"/>
    </location>
</feature>